<dbReference type="GeneID" id="68109373"/>
<reference evidence="2 3" key="1">
    <citation type="journal article" date="2019" name="Sci. Rep.">
        <title>Nanopore sequencing improves the draft genome of the human pathogenic amoeba Naegleria fowleri.</title>
        <authorList>
            <person name="Liechti N."/>
            <person name="Schurch N."/>
            <person name="Bruggmann R."/>
            <person name="Wittwer M."/>
        </authorList>
    </citation>
    <scope>NUCLEOTIDE SEQUENCE [LARGE SCALE GENOMIC DNA]</scope>
    <source>
        <strain evidence="2 3">ATCC 30894</strain>
    </source>
</reference>
<dbReference type="RefSeq" id="XP_044563798.1">
    <property type="nucleotide sequence ID" value="XM_044705319.1"/>
</dbReference>
<organism evidence="2 3">
    <name type="scientific">Naegleria fowleri</name>
    <name type="common">Brain eating amoeba</name>
    <dbReference type="NCBI Taxonomy" id="5763"/>
    <lineage>
        <taxon>Eukaryota</taxon>
        <taxon>Discoba</taxon>
        <taxon>Heterolobosea</taxon>
        <taxon>Tetramitia</taxon>
        <taxon>Eutetramitia</taxon>
        <taxon>Vahlkampfiidae</taxon>
        <taxon>Naegleria</taxon>
    </lineage>
</organism>
<dbReference type="Proteomes" id="UP000444721">
    <property type="component" value="Unassembled WGS sequence"/>
</dbReference>
<sequence>MKQLKLGMLKMQGSSFVGDGKGVNERERLRDQTNTQQDDDWTMMNPKCHANPIWWKSNDTMTFIVNQNQTQLVLDIQS</sequence>
<proteinExistence type="predicted"/>
<dbReference type="EMBL" id="VFQX01000028">
    <property type="protein sequence ID" value="KAF0979085.1"/>
    <property type="molecule type" value="Genomic_DNA"/>
</dbReference>
<gene>
    <name evidence="2" type="ORF">FDP41_002155</name>
</gene>
<dbReference type="AlphaFoldDB" id="A0A6A5C0N6"/>
<protein>
    <submittedName>
        <fullName evidence="2">Uncharacterized protein</fullName>
    </submittedName>
</protein>
<accession>A0A6A5C0N6</accession>
<feature type="compositionally biased region" description="Basic and acidic residues" evidence="1">
    <location>
        <begin position="22"/>
        <end position="31"/>
    </location>
</feature>
<dbReference type="VEuPathDB" id="AmoebaDB:FDP41_002155"/>
<evidence type="ECO:0000313" key="2">
    <source>
        <dbReference type="EMBL" id="KAF0979085.1"/>
    </source>
</evidence>
<evidence type="ECO:0000256" key="1">
    <source>
        <dbReference type="SAM" id="MobiDB-lite"/>
    </source>
</evidence>
<comment type="caution">
    <text evidence="2">The sequence shown here is derived from an EMBL/GenBank/DDBJ whole genome shotgun (WGS) entry which is preliminary data.</text>
</comment>
<evidence type="ECO:0000313" key="3">
    <source>
        <dbReference type="Proteomes" id="UP000444721"/>
    </source>
</evidence>
<keyword evidence="3" id="KW-1185">Reference proteome</keyword>
<name>A0A6A5C0N6_NAEFO</name>
<feature type="region of interest" description="Disordered" evidence="1">
    <location>
        <begin position="16"/>
        <end position="43"/>
    </location>
</feature>